<gene>
    <name evidence="1" type="ORF">L1785_01995</name>
</gene>
<proteinExistence type="predicted"/>
<organism evidence="1 2">
    <name type="scientific">Antribacter soli</name>
    <dbReference type="NCBI Taxonomy" id="2910976"/>
    <lineage>
        <taxon>Bacteria</taxon>
        <taxon>Bacillati</taxon>
        <taxon>Actinomycetota</taxon>
        <taxon>Actinomycetes</taxon>
        <taxon>Micrococcales</taxon>
        <taxon>Promicromonosporaceae</taxon>
        <taxon>Antribacter</taxon>
    </lineage>
</organism>
<evidence type="ECO:0000313" key="1">
    <source>
        <dbReference type="EMBL" id="MCF4119743.1"/>
    </source>
</evidence>
<sequence length="58" mass="6532">MKDAAHTMHAEISYEIARTQHLLDVREAEQEGARSRRAAARVVRRLFPAVRPAAHGRA</sequence>
<accession>A0AA41U581</accession>
<protein>
    <submittedName>
        <fullName evidence="1">Uncharacterized protein</fullName>
    </submittedName>
</protein>
<dbReference type="EMBL" id="JAKGSG010000007">
    <property type="protein sequence ID" value="MCF4119743.1"/>
    <property type="molecule type" value="Genomic_DNA"/>
</dbReference>
<reference evidence="1" key="1">
    <citation type="submission" date="2022-01" db="EMBL/GenBank/DDBJ databases">
        <title>Antribacter sp. nov., isolated from Guizhou of China.</title>
        <authorList>
            <person name="Chengliang C."/>
            <person name="Ya Z."/>
        </authorList>
    </citation>
    <scope>NUCLEOTIDE SEQUENCE</scope>
    <source>
        <strain evidence="1">KLBMP 9083</strain>
    </source>
</reference>
<name>A0AA41U581_9MICO</name>
<dbReference type="Proteomes" id="UP001165405">
    <property type="component" value="Unassembled WGS sequence"/>
</dbReference>
<comment type="caution">
    <text evidence="1">The sequence shown here is derived from an EMBL/GenBank/DDBJ whole genome shotgun (WGS) entry which is preliminary data.</text>
</comment>
<keyword evidence="2" id="KW-1185">Reference proteome</keyword>
<evidence type="ECO:0000313" key="2">
    <source>
        <dbReference type="Proteomes" id="UP001165405"/>
    </source>
</evidence>
<dbReference type="RefSeq" id="WP_236087458.1">
    <property type="nucleotide sequence ID" value="NZ_JAKGSG010000007.1"/>
</dbReference>
<dbReference type="AlphaFoldDB" id="A0AA41U581"/>